<dbReference type="AlphaFoldDB" id="A0A060YNK8"/>
<evidence type="ECO:0000313" key="2">
    <source>
        <dbReference type="Proteomes" id="UP000193380"/>
    </source>
</evidence>
<protein>
    <submittedName>
        <fullName evidence="1">Uncharacterized protein</fullName>
    </submittedName>
</protein>
<dbReference type="PaxDb" id="8022-A0A060YNK8"/>
<proteinExistence type="predicted"/>
<dbReference type="Proteomes" id="UP000193380">
    <property type="component" value="Unassembled WGS sequence"/>
</dbReference>
<evidence type="ECO:0000313" key="1">
    <source>
        <dbReference type="EMBL" id="CDQ93281.1"/>
    </source>
</evidence>
<name>A0A060YNK8_ONCMY</name>
<gene>
    <name evidence="1" type="ORF">GSONMT00051697001</name>
</gene>
<dbReference type="EMBL" id="FR914818">
    <property type="protein sequence ID" value="CDQ93281.1"/>
    <property type="molecule type" value="Genomic_DNA"/>
</dbReference>
<reference evidence="1" key="1">
    <citation type="journal article" date="2014" name="Nat. Commun.">
        <title>The rainbow trout genome provides novel insights into evolution after whole-genome duplication in vertebrates.</title>
        <authorList>
            <person name="Berthelot C."/>
            <person name="Brunet F."/>
            <person name="Chalopin D."/>
            <person name="Juanchich A."/>
            <person name="Bernard M."/>
            <person name="Noel B."/>
            <person name="Bento P."/>
            <person name="Da Silva C."/>
            <person name="Labadie K."/>
            <person name="Alberti A."/>
            <person name="Aury J.M."/>
            <person name="Louis A."/>
            <person name="Dehais P."/>
            <person name="Bardou P."/>
            <person name="Montfort J."/>
            <person name="Klopp C."/>
            <person name="Cabau C."/>
            <person name="Gaspin C."/>
            <person name="Thorgaard G.H."/>
            <person name="Boussaha M."/>
            <person name="Quillet E."/>
            <person name="Guyomard R."/>
            <person name="Galiana D."/>
            <person name="Bobe J."/>
            <person name="Volff J.N."/>
            <person name="Genet C."/>
            <person name="Wincker P."/>
            <person name="Jaillon O."/>
            <person name="Roest Crollius H."/>
            <person name="Guiguen Y."/>
        </authorList>
    </citation>
    <scope>NUCLEOTIDE SEQUENCE [LARGE SCALE GENOMIC DNA]</scope>
</reference>
<dbReference type="STRING" id="8022.A0A060YNK8"/>
<reference evidence="1" key="2">
    <citation type="submission" date="2014-03" db="EMBL/GenBank/DDBJ databases">
        <authorList>
            <person name="Genoscope - CEA"/>
        </authorList>
    </citation>
    <scope>NUCLEOTIDE SEQUENCE</scope>
</reference>
<organism evidence="1 2">
    <name type="scientific">Oncorhynchus mykiss</name>
    <name type="common">Rainbow trout</name>
    <name type="synonym">Salmo gairdneri</name>
    <dbReference type="NCBI Taxonomy" id="8022"/>
    <lineage>
        <taxon>Eukaryota</taxon>
        <taxon>Metazoa</taxon>
        <taxon>Chordata</taxon>
        <taxon>Craniata</taxon>
        <taxon>Vertebrata</taxon>
        <taxon>Euteleostomi</taxon>
        <taxon>Actinopterygii</taxon>
        <taxon>Neopterygii</taxon>
        <taxon>Teleostei</taxon>
        <taxon>Protacanthopterygii</taxon>
        <taxon>Salmoniformes</taxon>
        <taxon>Salmonidae</taxon>
        <taxon>Salmoninae</taxon>
        <taxon>Oncorhynchus</taxon>
    </lineage>
</organism>
<sequence length="96" mass="11464">MAAHFDTEYQRLEASYSDSPTGEENLLVHVPDGNKSPWHHIENLDLFFQRISFYPSVSLYSRIIHYYNYPRGYFKTRRVNTFQEKNTIWCVRAGLE</sequence>
<accession>A0A060YNK8</accession>